<evidence type="ECO:0000256" key="6">
    <source>
        <dbReference type="PROSITE-ProRule" id="PRU00108"/>
    </source>
</evidence>
<comment type="subcellular location">
    <subcellularLocation>
        <location evidence="1 6 7">Nucleus</location>
    </subcellularLocation>
</comment>
<reference evidence="11" key="1">
    <citation type="submission" date="2016-03" db="EMBL/GenBank/DDBJ databases">
        <title>Onychophoran head development.</title>
        <authorList>
            <person name="Janssen R."/>
        </authorList>
    </citation>
    <scope>NUCLEOTIDE SEQUENCE</scope>
    <source>
        <tissue evidence="11">Embryonic</tissue>
    </source>
</reference>
<dbReference type="InterPro" id="IPR003654">
    <property type="entry name" value="OAR_dom"/>
</dbReference>
<protein>
    <submittedName>
        <fullName evidence="11">Hbn</fullName>
    </submittedName>
</protein>
<dbReference type="GO" id="GO:0000977">
    <property type="term" value="F:RNA polymerase II transcription regulatory region sequence-specific DNA binding"/>
    <property type="evidence" value="ECO:0007669"/>
    <property type="project" value="TreeGrafter"/>
</dbReference>
<evidence type="ECO:0000256" key="1">
    <source>
        <dbReference type="ARBA" id="ARBA00004123"/>
    </source>
</evidence>
<keyword evidence="3 6" id="KW-0238">DNA-binding</keyword>
<evidence type="ECO:0000313" key="11">
    <source>
        <dbReference type="EMBL" id="SAP35449.1"/>
    </source>
</evidence>
<feature type="non-terminal residue" evidence="11">
    <location>
        <position position="329"/>
    </location>
</feature>
<name>A0A1C3H869_9BILA</name>
<feature type="domain" description="OAR" evidence="10">
    <location>
        <begin position="313"/>
        <end position="326"/>
    </location>
</feature>
<evidence type="ECO:0000256" key="8">
    <source>
        <dbReference type="SAM" id="MobiDB-lite"/>
    </source>
</evidence>
<evidence type="ECO:0000256" key="7">
    <source>
        <dbReference type="RuleBase" id="RU000682"/>
    </source>
</evidence>
<feature type="DNA-binding region" description="Homeobox" evidence="6">
    <location>
        <begin position="116"/>
        <end position="175"/>
    </location>
</feature>
<dbReference type="GO" id="GO:0005634">
    <property type="term" value="C:nucleus"/>
    <property type="evidence" value="ECO:0007669"/>
    <property type="project" value="UniProtKB-SubCell"/>
</dbReference>
<feature type="region of interest" description="Disordered" evidence="8">
    <location>
        <begin position="63"/>
        <end position="121"/>
    </location>
</feature>
<dbReference type="AlphaFoldDB" id="A0A1C3H869"/>
<dbReference type="Pfam" id="PF03826">
    <property type="entry name" value="OAR"/>
    <property type="match status" value="1"/>
</dbReference>
<dbReference type="PANTHER" id="PTHR24329">
    <property type="entry name" value="HOMEOBOX PROTEIN ARISTALESS"/>
    <property type="match status" value="1"/>
</dbReference>
<proteinExistence type="evidence at transcript level"/>
<gene>
    <name evidence="11" type="primary">homeobrain</name>
</gene>
<dbReference type="FunFam" id="1.10.10.60:FF:000102">
    <property type="entry name" value="Aristaless related homeobox"/>
    <property type="match status" value="1"/>
</dbReference>
<dbReference type="PROSITE" id="PS50071">
    <property type="entry name" value="HOMEOBOX_2"/>
    <property type="match status" value="1"/>
</dbReference>
<evidence type="ECO:0000256" key="4">
    <source>
        <dbReference type="ARBA" id="ARBA00023155"/>
    </source>
</evidence>
<dbReference type="Gene3D" id="1.10.10.60">
    <property type="entry name" value="Homeodomain-like"/>
    <property type="match status" value="1"/>
</dbReference>
<feature type="non-terminal residue" evidence="11">
    <location>
        <position position="1"/>
    </location>
</feature>
<dbReference type="PANTHER" id="PTHR24329:SF543">
    <property type="entry name" value="FI01017P-RELATED"/>
    <property type="match status" value="1"/>
</dbReference>
<organism evidence="11">
    <name type="scientific">Euperipatoides kanangrensis</name>
    <dbReference type="NCBI Taxonomy" id="488523"/>
    <lineage>
        <taxon>Eukaryota</taxon>
        <taxon>Metazoa</taxon>
        <taxon>Ecdysozoa</taxon>
        <taxon>Onychophora</taxon>
        <taxon>Udeonychophora</taxon>
        <taxon>Euonychophora</taxon>
        <taxon>Peripatopsidae</taxon>
        <taxon>Euperipatoides</taxon>
    </lineage>
</organism>
<evidence type="ECO:0000256" key="2">
    <source>
        <dbReference type="ARBA" id="ARBA00022473"/>
    </source>
</evidence>
<keyword evidence="4 6" id="KW-0371">Homeobox</keyword>
<dbReference type="PROSITE" id="PS00027">
    <property type="entry name" value="HOMEOBOX_1"/>
    <property type="match status" value="1"/>
</dbReference>
<dbReference type="GO" id="GO:0000981">
    <property type="term" value="F:DNA-binding transcription factor activity, RNA polymerase II-specific"/>
    <property type="evidence" value="ECO:0007669"/>
    <property type="project" value="InterPro"/>
</dbReference>
<evidence type="ECO:0000256" key="3">
    <source>
        <dbReference type="ARBA" id="ARBA00023125"/>
    </source>
</evidence>
<dbReference type="SUPFAM" id="SSF46689">
    <property type="entry name" value="Homeodomain-like"/>
    <property type="match status" value="1"/>
</dbReference>
<dbReference type="InterPro" id="IPR050649">
    <property type="entry name" value="Paired_Homeobox_TFs"/>
</dbReference>
<dbReference type="SMART" id="SM00389">
    <property type="entry name" value="HOX"/>
    <property type="match status" value="1"/>
</dbReference>
<evidence type="ECO:0000259" key="10">
    <source>
        <dbReference type="PROSITE" id="PS50803"/>
    </source>
</evidence>
<dbReference type="Pfam" id="PF00046">
    <property type="entry name" value="Homeodomain"/>
    <property type="match status" value="1"/>
</dbReference>
<accession>A0A1C3H869</accession>
<sequence>TQLSPSPGGKARLYSIDSILGTNSRNENNIKCGASSKEYDFETHVMQNRGLKFNAAMLDSLSTSRTSDPLKEDSPTQSKDSQIDIDMGDDDIPEPGDGSNDYGDGDDCSSGKPRKIRRSRTTFTTYQLHQLERAFEKTQYPDVFTREELALRLDLSEARVQVWFQNRRAKWRKREKAMGRESPNFLHGDHLGLPTELSGLSSPYSLSHPSEHTSPLWVSGMPNLGIGHLNHLNHPVMLTLGGTLPGGLSTGWPKTTPLNNLLTNYMFSTNAVSLANRLSSAAISNLATSLSPLSLVPPRTSSLDPDKLDMRKSSIDTLRLKAKEHSASM</sequence>
<dbReference type="InterPro" id="IPR001356">
    <property type="entry name" value="HD"/>
</dbReference>
<feature type="domain" description="Homeobox" evidence="9">
    <location>
        <begin position="114"/>
        <end position="174"/>
    </location>
</feature>
<keyword evidence="5 6" id="KW-0539">Nucleus</keyword>
<dbReference type="InterPro" id="IPR017970">
    <property type="entry name" value="Homeobox_CS"/>
</dbReference>
<dbReference type="PROSITE" id="PS50803">
    <property type="entry name" value="OAR"/>
    <property type="match status" value="1"/>
</dbReference>
<evidence type="ECO:0000259" key="9">
    <source>
        <dbReference type="PROSITE" id="PS50071"/>
    </source>
</evidence>
<keyword evidence="2" id="KW-0217">Developmental protein</keyword>
<dbReference type="EMBL" id="LT560250">
    <property type="protein sequence ID" value="SAP35449.1"/>
    <property type="molecule type" value="mRNA"/>
</dbReference>
<dbReference type="InterPro" id="IPR009057">
    <property type="entry name" value="Homeodomain-like_sf"/>
</dbReference>
<evidence type="ECO:0000256" key="5">
    <source>
        <dbReference type="ARBA" id="ARBA00023242"/>
    </source>
</evidence>
<dbReference type="CDD" id="cd00086">
    <property type="entry name" value="homeodomain"/>
    <property type="match status" value="1"/>
</dbReference>